<reference evidence="2 3" key="1">
    <citation type="submission" date="2015-01" db="EMBL/GenBank/DDBJ databases">
        <title>Evolution of Trichinella species and genotypes.</title>
        <authorList>
            <person name="Korhonen P.K."/>
            <person name="Edoardo P."/>
            <person name="Giuseppe L.R."/>
            <person name="Gasser R.B."/>
        </authorList>
    </citation>
    <scope>NUCLEOTIDE SEQUENCE [LARGE SCALE GENOMIC DNA]</scope>
    <source>
        <strain evidence="2">ISS2496</strain>
    </source>
</reference>
<name>A0A0V1A148_9BILA</name>
<evidence type="ECO:0000313" key="2">
    <source>
        <dbReference type="EMBL" id="KRY18308.1"/>
    </source>
</evidence>
<feature type="region of interest" description="Disordered" evidence="1">
    <location>
        <begin position="1"/>
        <end position="23"/>
    </location>
</feature>
<dbReference type="AlphaFoldDB" id="A0A0V1A148"/>
<sequence>MLLPNSGMPSPHLSSPHSEVEYPPTNYPPLTQCCEAHCQSLYQSFGYFYPLAPISSPINGYISEVHSSHNAF</sequence>
<evidence type="ECO:0000256" key="1">
    <source>
        <dbReference type="SAM" id="MobiDB-lite"/>
    </source>
</evidence>
<comment type="caution">
    <text evidence="2">The sequence shown here is derived from an EMBL/GenBank/DDBJ whole genome shotgun (WGS) entry which is preliminary data.</text>
</comment>
<evidence type="ECO:0000313" key="3">
    <source>
        <dbReference type="Proteomes" id="UP000054783"/>
    </source>
</evidence>
<protein>
    <submittedName>
        <fullName evidence="2">Uncharacterized protein</fullName>
    </submittedName>
</protein>
<keyword evidence="3" id="KW-1185">Reference proteome</keyword>
<accession>A0A0V1A148</accession>
<proteinExistence type="predicted"/>
<dbReference type="Proteomes" id="UP000054783">
    <property type="component" value="Unassembled WGS sequence"/>
</dbReference>
<dbReference type="OrthoDB" id="10476189at2759"/>
<gene>
    <name evidence="2" type="ORF">T12_12010</name>
</gene>
<dbReference type="EMBL" id="JYDQ01000048">
    <property type="protein sequence ID" value="KRY18308.1"/>
    <property type="molecule type" value="Genomic_DNA"/>
</dbReference>
<organism evidence="2 3">
    <name type="scientific">Trichinella patagoniensis</name>
    <dbReference type="NCBI Taxonomy" id="990121"/>
    <lineage>
        <taxon>Eukaryota</taxon>
        <taxon>Metazoa</taxon>
        <taxon>Ecdysozoa</taxon>
        <taxon>Nematoda</taxon>
        <taxon>Enoplea</taxon>
        <taxon>Dorylaimia</taxon>
        <taxon>Trichinellida</taxon>
        <taxon>Trichinellidae</taxon>
        <taxon>Trichinella</taxon>
    </lineage>
</organism>